<evidence type="ECO:0000256" key="13">
    <source>
        <dbReference type="SAM" id="MobiDB-lite"/>
    </source>
</evidence>
<dbReference type="GO" id="GO:0005829">
    <property type="term" value="C:cytosol"/>
    <property type="evidence" value="ECO:0007669"/>
    <property type="project" value="UniProtKB-ARBA"/>
</dbReference>
<dbReference type="InterPro" id="IPR035462">
    <property type="entry name" value="Eps8_SH3"/>
</dbReference>
<evidence type="ECO:0000256" key="3">
    <source>
        <dbReference type="ARBA" id="ARBA00006197"/>
    </source>
</evidence>
<dbReference type="Gene3D" id="2.30.29.30">
    <property type="entry name" value="Pleckstrin-homology domain (PH domain)/Phosphotyrosine-binding domain (PTB)"/>
    <property type="match status" value="1"/>
</dbReference>
<evidence type="ECO:0000256" key="9">
    <source>
        <dbReference type="ARBA" id="ARBA00065375"/>
    </source>
</evidence>
<evidence type="ECO:0000313" key="16">
    <source>
        <dbReference type="Proteomes" id="UP000694551"/>
    </source>
</evidence>
<evidence type="ECO:0000256" key="8">
    <source>
        <dbReference type="ARBA" id="ARBA00057110"/>
    </source>
</evidence>
<dbReference type="PANTHER" id="PTHR12287:SF20">
    <property type="entry name" value="EPIDERMAL GROWTH FACTOR RECEPTOR KINASE SUBSTRATE 8-LIKE PROTEIN 2"/>
    <property type="match status" value="1"/>
</dbReference>
<dbReference type="InterPro" id="IPR011993">
    <property type="entry name" value="PH-like_dom_sf"/>
</dbReference>
<evidence type="ECO:0000256" key="12">
    <source>
        <dbReference type="PROSITE-ProRule" id="PRU00192"/>
    </source>
</evidence>
<comment type="subcellular location">
    <subcellularLocation>
        <location evidence="1">Cell projection</location>
    </subcellularLocation>
    <subcellularLocation>
        <location evidence="2">Cytoplasm</location>
    </subcellularLocation>
</comment>
<feature type="region of interest" description="Disordered" evidence="13">
    <location>
        <begin position="192"/>
        <end position="263"/>
    </location>
</feature>
<dbReference type="CDD" id="cd11764">
    <property type="entry name" value="SH3_Eps8"/>
    <property type="match status" value="1"/>
</dbReference>
<dbReference type="GO" id="GO:0031982">
    <property type="term" value="C:vesicle"/>
    <property type="evidence" value="ECO:0007669"/>
    <property type="project" value="TreeGrafter"/>
</dbReference>
<organism evidence="15 16">
    <name type="scientific">Strix occidentalis caurina</name>
    <name type="common">northern spotted owl</name>
    <dbReference type="NCBI Taxonomy" id="311401"/>
    <lineage>
        <taxon>Eukaryota</taxon>
        <taxon>Metazoa</taxon>
        <taxon>Chordata</taxon>
        <taxon>Craniata</taxon>
        <taxon>Vertebrata</taxon>
        <taxon>Euteleostomi</taxon>
        <taxon>Archelosauria</taxon>
        <taxon>Archosauria</taxon>
        <taxon>Dinosauria</taxon>
        <taxon>Saurischia</taxon>
        <taxon>Theropoda</taxon>
        <taxon>Coelurosauria</taxon>
        <taxon>Aves</taxon>
        <taxon>Neognathae</taxon>
        <taxon>Neoaves</taxon>
        <taxon>Telluraves</taxon>
        <taxon>Strigiformes</taxon>
        <taxon>Strigidae</taxon>
        <taxon>Strix</taxon>
    </lineage>
</organism>
<evidence type="ECO:0000259" key="14">
    <source>
        <dbReference type="PROSITE" id="PS50002"/>
    </source>
</evidence>
<name>A0A8D0G050_STROC</name>
<evidence type="ECO:0000256" key="10">
    <source>
        <dbReference type="ARBA" id="ARBA00067146"/>
    </source>
</evidence>
<evidence type="ECO:0000256" key="2">
    <source>
        <dbReference type="ARBA" id="ARBA00004496"/>
    </source>
</evidence>
<dbReference type="GO" id="GO:0035023">
    <property type="term" value="P:regulation of Rho protein signal transduction"/>
    <property type="evidence" value="ECO:0007669"/>
    <property type="project" value="TreeGrafter"/>
</dbReference>
<sequence length="724" mass="82416">MQTGGLWLDFFFLQEAFCQPSQATPHLLSPLPRASLIICCLGLSSTLGLISSTNEQRKKYSNSNVIMHETSQYHVQHLATFIMDKSESIVTVDDAIRKLILLNSKEKIWTQEMLLQVNDKSIRLLDCESQEELEDFPLPTVQHCQTVLNQMRYSSILLLVCQDSEQHKPDIHFFNCDEVEAEMVHEDIESALADHKHGKKIRPQTLKANQEKIRQRQSILPPPQGPAPIPIQHDTRGSAMNRNRVAPPSQHNPGSGSHDHEESRAILAQKIEKETQILNCTLDDIEVFVARLQKAAEAFRQLNQRKKGKKNKKKGPAEGMLTLRARPPSEAEFIDCFQKTKLAFNLLAKLRKHIQNPSASELVHFLFGPLELIISSCGGPELARSVVSPLLSKDATDFLRGHLTPKEINLWDSLGETWTRSRAEWPREANIPTYIPKFRNGWEPPIEIFRGAPWEIDIGHLQEEVSALPPPNTNTIVSLPALAHSPHYSFTSEPILNFEAQGMALPKRYAKIRYDFTARNANELSVLKDEILEVLEDNKQWWKLLNRSGQAGYVPYNILDVVKLEELEQVYLSPRGYGPSSPTHKLPASYAGDKWGKLIHQMDELNDELLKKITNNKIQPPQRNFKVEKPQQVFVPLTFESSTEEVKAWLEAKSFSKETVEHLGILTGAQLFSLNREELKKVCGDEGNRVYSKITVEKNQLEVSSLPRQLLPEWRRQERIDSAN</sequence>
<feature type="domain" description="SH3" evidence="14">
    <location>
        <begin position="505"/>
        <end position="564"/>
    </location>
</feature>
<dbReference type="FunFam" id="1.10.150.50:FF:000023">
    <property type="entry name" value="Epidermal growth factor receptor kinase substrate 8"/>
    <property type="match status" value="1"/>
</dbReference>
<dbReference type="Gene3D" id="2.30.30.40">
    <property type="entry name" value="SH3 Domains"/>
    <property type="match status" value="1"/>
</dbReference>
<dbReference type="Proteomes" id="UP000694551">
    <property type="component" value="Unplaced"/>
</dbReference>
<dbReference type="InterPro" id="IPR013761">
    <property type="entry name" value="SAM/pointed_sf"/>
</dbReference>
<protein>
    <recommendedName>
        <fullName evidence="10">Epidermal growth factor receptor kinase substrate 8-like protein 2</fullName>
    </recommendedName>
    <alternativeName>
        <fullName evidence="11">Epidermal growth factor receptor pathway substrate 8-related protein 2</fullName>
    </alternativeName>
</protein>
<evidence type="ECO:0000256" key="11">
    <source>
        <dbReference type="ARBA" id="ARBA00077702"/>
    </source>
</evidence>
<keyword evidence="5" id="KW-0963">Cytoplasm</keyword>
<dbReference type="Gene3D" id="1.10.150.50">
    <property type="entry name" value="Transcription Factor, Ets-1"/>
    <property type="match status" value="1"/>
</dbReference>
<dbReference type="InterPro" id="IPR006020">
    <property type="entry name" value="PTB/PI_dom"/>
</dbReference>
<reference evidence="15" key="2">
    <citation type="submission" date="2025-09" db="UniProtKB">
        <authorList>
            <consortium name="Ensembl"/>
        </authorList>
    </citation>
    <scope>IDENTIFICATION</scope>
</reference>
<dbReference type="Pfam" id="PF00018">
    <property type="entry name" value="SH3_1"/>
    <property type="match status" value="1"/>
</dbReference>
<dbReference type="Pfam" id="PF22975">
    <property type="entry name" value="EPS8_2nd"/>
    <property type="match status" value="1"/>
</dbReference>
<evidence type="ECO:0000313" key="15">
    <source>
        <dbReference type="Ensembl" id="ENSSOCP00000021977.1"/>
    </source>
</evidence>
<dbReference type="InterPro" id="IPR041418">
    <property type="entry name" value="SAM_3"/>
</dbReference>
<evidence type="ECO:0000256" key="5">
    <source>
        <dbReference type="ARBA" id="ARBA00022490"/>
    </source>
</evidence>
<keyword evidence="16" id="KW-1185">Reference proteome</keyword>
<dbReference type="InterPro" id="IPR055093">
    <property type="entry name" value="EPS8_2nd"/>
</dbReference>
<evidence type="ECO:0000256" key="1">
    <source>
        <dbReference type="ARBA" id="ARBA00004316"/>
    </source>
</evidence>
<dbReference type="CDD" id="cd01210">
    <property type="entry name" value="PTB_EPS8"/>
    <property type="match status" value="1"/>
</dbReference>
<feature type="compositionally biased region" description="Pro residues" evidence="13">
    <location>
        <begin position="220"/>
        <end position="229"/>
    </location>
</feature>
<dbReference type="SMART" id="SM00326">
    <property type="entry name" value="SH3"/>
    <property type="match status" value="1"/>
</dbReference>
<dbReference type="PANTHER" id="PTHR12287">
    <property type="entry name" value="EPIDERMAL GROWTH FACTOR RECEPTOR KINASE SUBSTRATE EPS8-RELATED PROTEIN"/>
    <property type="match status" value="1"/>
</dbReference>
<keyword evidence="6" id="KW-0597">Phosphoprotein</keyword>
<dbReference type="InterPro" id="IPR013625">
    <property type="entry name" value="PTB"/>
</dbReference>
<evidence type="ECO:0000256" key="7">
    <source>
        <dbReference type="ARBA" id="ARBA00023273"/>
    </source>
</evidence>
<dbReference type="Ensembl" id="ENSSOCT00000022523.1">
    <property type="protein sequence ID" value="ENSSOCP00000021977.1"/>
    <property type="gene ID" value="ENSSOCG00000015899.1"/>
</dbReference>
<evidence type="ECO:0000256" key="6">
    <source>
        <dbReference type="ARBA" id="ARBA00022553"/>
    </source>
</evidence>
<dbReference type="PROSITE" id="PS50002">
    <property type="entry name" value="SH3"/>
    <property type="match status" value="1"/>
</dbReference>
<dbReference type="InterPro" id="IPR036028">
    <property type="entry name" value="SH3-like_dom_sf"/>
</dbReference>
<dbReference type="InterPro" id="IPR033928">
    <property type="entry name" value="EPS8_PTB"/>
</dbReference>
<comment type="function">
    <text evidence="8">Stimulates guanine exchange activity of SOS1. May play a role in membrane ruffling and remodeling of the actin cytoskeleton. In the cochlea, is required for stereocilia maintenance in adult hair cells.</text>
</comment>
<dbReference type="SUPFAM" id="SSF50044">
    <property type="entry name" value="SH3-domain"/>
    <property type="match status" value="1"/>
</dbReference>
<dbReference type="CDD" id="cd09540">
    <property type="entry name" value="SAM_EPS8-like"/>
    <property type="match status" value="1"/>
</dbReference>
<dbReference type="GO" id="GO:0003779">
    <property type="term" value="F:actin binding"/>
    <property type="evidence" value="ECO:0007669"/>
    <property type="project" value="TreeGrafter"/>
</dbReference>
<keyword evidence="4 12" id="KW-0728">SH3 domain</keyword>
<dbReference type="Pfam" id="PF18016">
    <property type="entry name" value="SAM_3"/>
    <property type="match status" value="1"/>
</dbReference>
<reference evidence="15" key="1">
    <citation type="submission" date="2025-08" db="UniProtKB">
        <authorList>
            <consortium name="Ensembl"/>
        </authorList>
    </citation>
    <scope>IDENTIFICATION</scope>
</reference>
<keyword evidence="7" id="KW-0966">Cell projection</keyword>
<dbReference type="FunFam" id="2.30.29.30:FF:000218">
    <property type="entry name" value="Epidermal growth factor receptor kinase substrate 8-like 2"/>
    <property type="match status" value="1"/>
</dbReference>
<dbReference type="InterPro" id="IPR039801">
    <property type="entry name" value="EPS8-like"/>
</dbReference>
<dbReference type="SUPFAM" id="SSF50729">
    <property type="entry name" value="PH domain-like"/>
    <property type="match status" value="1"/>
</dbReference>
<dbReference type="AlphaFoldDB" id="A0A8D0G050"/>
<accession>A0A8D0G050</accession>
<evidence type="ECO:0000256" key="4">
    <source>
        <dbReference type="ARBA" id="ARBA00022443"/>
    </source>
</evidence>
<dbReference type="GO" id="GO:0032587">
    <property type="term" value="C:ruffle membrane"/>
    <property type="evidence" value="ECO:0007669"/>
    <property type="project" value="TreeGrafter"/>
</dbReference>
<dbReference type="GO" id="GO:0007266">
    <property type="term" value="P:Rho protein signal transduction"/>
    <property type="evidence" value="ECO:0007669"/>
    <property type="project" value="TreeGrafter"/>
</dbReference>
<dbReference type="GO" id="GO:1900029">
    <property type="term" value="P:positive regulation of ruffle assembly"/>
    <property type="evidence" value="ECO:0007669"/>
    <property type="project" value="TreeGrafter"/>
</dbReference>
<dbReference type="SMART" id="SM00462">
    <property type="entry name" value="PTB"/>
    <property type="match status" value="1"/>
</dbReference>
<comment type="similarity">
    <text evidence="3">Belongs to the EPS8 family.</text>
</comment>
<proteinExistence type="inferred from homology"/>
<dbReference type="InterPro" id="IPR001452">
    <property type="entry name" value="SH3_domain"/>
</dbReference>
<comment type="subunit">
    <text evidence="9">Interacts with ABI1. Part of a complex that contains SOS1, ABI1 and EPS8L2. Associates with F-actin.</text>
</comment>
<dbReference type="Pfam" id="PF08416">
    <property type="entry name" value="PTB"/>
    <property type="match status" value="1"/>
</dbReference>
<dbReference type="FunFam" id="2.30.30.40:FF:000180">
    <property type="entry name" value="epidermal growth factor receptor kinase substrate 8-like protein 2"/>
    <property type="match status" value="1"/>
</dbReference>